<evidence type="ECO:0000313" key="23">
    <source>
        <dbReference type="EMBL" id="CAL1544075.1"/>
    </source>
</evidence>
<feature type="domain" description="Calx-beta" evidence="22">
    <location>
        <begin position="243"/>
        <end position="342"/>
    </location>
</feature>
<gene>
    <name evidence="23" type="ORF">GSLYS_00017588001</name>
</gene>
<evidence type="ECO:0000256" key="15">
    <source>
        <dbReference type="ARBA" id="ARBA00023065"/>
    </source>
</evidence>
<evidence type="ECO:0000256" key="20">
    <source>
        <dbReference type="SAM" id="MobiDB-lite"/>
    </source>
</evidence>
<evidence type="ECO:0000256" key="6">
    <source>
        <dbReference type="ARBA" id="ARBA00022568"/>
    </source>
</evidence>
<dbReference type="SUPFAM" id="SSF141072">
    <property type="entry name" value="CalX-like"/>
    <property type="match status" value="2"/>
</dbReference>
<comment type="similarity">
    <text evidence="2">Belongs to the Ca(2+):cation antiporter (CaCA) (TC 2.A.19) family. SLC8 subfamily.</text>
</comment>
<organism evidence="23 24">
    <name type="scientific">Lymnaea stagnalis</name>
    <name type="common">Great pond snail</name>
    <name type="synonym">Helix stagnalis</name>
    <dbReference type="NCBI Taxonomy" id="6523"/>
    <lineage>
        <taxon>Eukaryota</taxon>
        <taxon>Metazoa</taxon>
        <taxon>Spiralia</taxon>
        <taxon>Lophotrochozoa</taxon>
        <taxon>Mollusca</taxon>
        <taxon>Gastropoda</taxon>
        <taxon>Heterobranchia</taxon>
        <taxon>Euthyneura</taxon>
        <taxon>Panpulmonata</taxon>
        <taxon>Hygrophila</taxon>
        <taxon>Lymnaeoidea</taxon>
        <taxon>Lymnaeidae</taxon>
        <taxon>Lymnaea</taxon>
    </lineage>
</organism>
<dbReference type="InterPro" id="IPR038081">
    <property type="entry name" value="CalX-like_sf"/>
</dbReference>
<evidence type="ECO:0000256" key="9">
    <source>
        <dbReference type="ARBA" id="ARBA00022729"/>
    </source>
</evidence>
<dbReference type="InterPro" id="IPR004837">
    <property type="entry name" value="NaCa_Exmemb"/>
</dbReference>
<dbReference type="GO" id="GO:0046872">
    <property type="term" value="F:metal ion binding"/>
    <property type="evidence" value="ECO:0007669"/>
    <property type="project" value="UniProtKB-KW"/>
</dbReference>
<keyword evidence="12" id="KW-0112">Calmodulin-binding</keyword>
<evidence type="ECO:0000256" key="12">
    <source>
        <dbReference type="ARBA" id="ARBA00022860"/>
    </source>
</evidence>
<evidence type="ECO:0000259" key="22">
    <source>
        <dbReference type="SMART" id="SM00237"/>
    </source>
</evidence>
<evidence type="ECO:0000256" key="3">
    <source>
        <dbReference type="ARBA" id="ARBA00022448"/>
    </source>
</evidence>
<evidence type="ECO:0000256" key="2">
    <source>
        <dbReference type="ARBA" id="ARBA00007489"/>
    </source>
</evidence>
<keyword evidence="10" id="KW-0677">Repeat</keyword>
<keyword evidence="11" id="KW-0106">Calcium</keyword>
<dbReference type="GO" id="GO:0098794">
    <property type="term" value="C:postsynapse"/>
    <property type="evidence" value="ECO:0007669"/>
    <property type="project" value="TreeGrafter"/>
</dbReference>
<feature type="transmembrane region" description="Helical" evidence="21">
    <location>
        <begin position="442"/>
        <end position="469"/>
    </location>
</feature>
<dbReference type="Pfam" id="PF03160">
    <property type="entry name" value="Calx-beta"/>
    <property type="match status" value="1"/>
</dbReference>
<name>A0AAV2ICS7_LYMST</name>
<evidence type="ECO:0000256" key="1">
    <source>
        <dbReference type="ARBA" id="ARBA00004651"/>
    </source>
</evidence>
<evidence type="ECO:0000256" key="19">
    <source>
        <dbReference type="ARBA" id="ARBA00033667"/>
    </source>
</evidence>
<evidence type="ECO:0000256" key="8">
    <source>
        <dbReference type="ARBA" id="ARBA00022723"/>
    </source>
</evidence>
<keyword evidence="24" id="KW-1185">Reference proteome</keyword>
<keyword evidence="3" id="KW-0813">Transport</keyword>
<keyword evidence="7 21" id="KW-0812">Transmembrane</keyword>
<dbReference type="GO" id="GO:0030424">
    <property type="term" value="C:axon"/>
    <property type="evidence" value="ECO:0007669"/>
    <property type="project" value="TreeGrafter"/>
</dbReference>
<keyword evidence="16 21" id="KW-0472">Membrane</keyword>
<feature type="transmembrane region" description="Helical" evidence="21">
    <location>
        <begin position="514"/>
        <end position="533"/>
    </location>
</feature>
<feature type="transmembrane region" description="Helical" evidence="21">
    <location>
        <begin position="585"/>
        <end position="604"/>
    </location>
</feature>
<feature type="transmembrane region" description="Helical" evidence="21">
    <location>
        <begin position="545"/>
        <end position="565"/>
    </location>
</feature>
<dbReference type="EMBL" id="CAXITT010000595">
    <property type="protein sequence ID" value="CAL1544075.1"/>
    <property type="molecule type" value="Genomic_DNA"/>
</dbReference>
<protein>
    <recommendedName>
        <fullName evidence="22">Calx-beta domain-containing protein</fullName>
    </recommendedName>
</protein>
<dbReference type="PANTHER" id="PTHR11878">
    <property type="entry name" value="SODIUM/CALCIUM EXCHANGER"/>
    <property type="match status" value="1"/>
</dbReference>
<dbReference type="GO" id="GO:0042383">
    <property type="term" value="C:sarcolemma"/>
    <property type="evidence" value="ECO:0007669"/>
    <property type="project" value="TreeGrafter"/>
</dbReference>
<proteinExistence type="inferred from homology"/>
<dbReference type="InterPro" id="IPR003644">
    <property type="entry name" value="Calx_beta"/>
</dbReference>
<accession>A0AAV2ICS7</accession>
<dbReference type="SMART" id="SM00237">
    <property type="entry name" value="Calx_beta"/>
    <property type="match status" value="2"/>
</dbReference>
<dbReference type="Gene3D" id="1.20.1420.30">
    <property type="entry name" value="NCX, central ion-binding region"/>
    <property type="match status" value="1"/>
</dbReference>
<keyword evidence="13 21" id="KW-1133">Transmembrane helix</keyword>
<evidence type="ECO:0000313" key="24">
    <source>
        <dbReference type="Proteomes" id="UP001497497"/>
    </source>
</evidence>
<dbReference type="Proteomes" id="UP001497497">
    <property type="component" value="Unassembled WGS sequence"/>
</dbReference>
<dbReference type="PANTHER" id="PTHR11878:SF76">
    <property type="entry name" value="CALX-BETA DOMAIN-CONTAINING PROTEIN"/>
    <property type="match status" value="1"/>
</dbReference>
<keyword evidence="8" id="KW-0479">Metal-binding</keyword>
<keyword evidence="17" id="KW-0325">Glycoprotein</keyword>
<evidence type="ECO:0000256" key="16">
    <source>
        <dbReference type="ARBA" id="ARBA00023136"/>
    </source>
</evidence>
<dbReference type="Gene3D" id="2.60.40.2030">
    <property type="match status" value="2"/>
</dbReference>
<feature type="domain" description="Calx-beta" evidence="22">
    <location>
        <begin position="126"/>
        <end position="224"/>
    </location>
</feature>
<dbReference type="GO" id="GO:0005516">
    <property type="term" value="F:calmodulin binding"/>
    <property type="evidence" value="ECO:0007669"/>
    <property type="project" value="UniProtKB-KW"/>
</dbReference>
<evidence type="ECO:0000256" key="11">
    <source>
        <dbReference type="ARBA" id="ARBA00022837"/>
    </source>
</evidence>
<keyword evidence="15" id="KW-0406">Ion transport</keyword>
<evidence type="ECO:0000256" key="10">
    <source>
        <dbReference type="ARBA" id="ARBA00022737"/>
    </source>
</evidence>
<evidence type="ECO:0000256" key="18">
    <source>
        <dbReference type="ARBA" id="ARBA00023201"/>
    </source>
</evidence>
<reference evidence="23 24" key="1">
    <citation type="submission" date="2024-04" db="EMBL/GenBank/DDBJ databases">
        <authorList>
            <consortium name="Genoscope - CEA"/>
            <person name="William W."/>
        </authorList>
    </citation>
    <scope>NUCLEOTIDE SEQUENCE [LARGE SCALE GENOMIC DNA]</scope>
</reference>
<keyword evidence="14" id="KW-0915">Sodium</keyword>
<dbReference type="PRINTS" id="PR01259">
    <property type="entry name" value="NACAEXCHNGR"/>
</dbReference>
<dbReference type="InterPro" id="IPR044880">
    <property type="entry name" value="NCX_ion-bd_dom_sf"/>
</dbReference>
<evidence type="ECO:0000256" key="21">
    <source>
        <dbReference type="SAM" id="Phobius"/>
    </source>
</evidence>
<keyword evidence="18" id="KW-0739">Sodium transport</keyword>
<keyword evidence="5" id="KW-1003">Cell membrane</keyword>
<dbReference type="InterPro" id="IPR051171">
    <property type="entry name" value="CaCA"/>
</dbReference>
<evidence type="ECO:0000256" key="17">
    <source>
        <dbReference type="ARBA" id="ARBA00023180"/>
    </source>
</evidence>
<comment type="caution">
    <text evidence="23">The sequence shown here is derived from an EMBL/GenBank/DDBJ whole genome shotgun (WGS) entry which is preliminary data.</text>
</comment>
<dbReference type="InterPro" id="IPR004836">
    <property type="entry name" value="Na_Ca_Ex"/>
</dbReference>
<keyword evidence="4" id="KW-0050">Antiport</keyword>
<dbReference type="AlphaFoldDB" id="A0AAV2ICS7"/>
<feature type="region of interest" description="Disordered" evidence="20">
    <location>
        <begin position="92"/>
        <end position="111"/>
    </location>
</feature>
<evidence type="ECO:0000256" key="14">
    <source>
        <dbReference type="ARBA" id="ARBA00023053"/>
    </source>
</evidence>
<keyword evidence="9" id="KW-0732">Signal</keyword>
<evidence type="ECO:0000256" key="13">
    <source>
        <dbReference type="ARBA" id="ARBA00022989"/>
    </source>
</evidence>
<dbReference type="GO" id="GO:0005432">
    <property type="term" value="F:calcium:sodium antiporter activity"/>
    <property type="evidence" value="ECO:0007669"/>
    <property type="project" value="InterPro"/>
</dbReference>
<dbReference type="GO" id="GO:0098703">
    <property type="term" value="P:calcium ion import across plasma membrane"/>
    <property type="evidence" value="ECO:0007669"/>
    <property type="project" value="TreeGrafter"/>
</dbReference>
<comment type="catalytic activity">
    <reaction evidence="19">
        <text>Ca(2+)(in) + 3 Na(+)(out) = Ca(2+)(out) + 3 Na(+)(in)</text>
        <dbReference type="Rhea" id="RHEA:69955"/>
        <dbReference type="ChEBI" id="CHEBI:29101"/>
        <dbReference type="ChEBI" id="CHEBI:29108"/>
    </reaction>
</comment>
<comment type="subcellular location">
    <subcellularLocation>
        <location evidence="1">Cell membrane</location>
        <topology evidence="1">Multi-pass membrane protein</topology>
    </subcellularLocation>
</comment>
<dbReference type="Pfam" id="PF01699">
    <property type="entry name" value="Na_Ca_ex"/>
    <property type="match status" value="1"/>
</dbReference>
<dbReference type="GO" id="GO:0007154">
    <property type="term" value="P:cell communication"/>
    <property type="evidence" value="ECO:0007669"/>
    <property type="project" value="InterPro"/>
</dbReference>
<sequence>MFPVLILSAYVADRGLRCSQNKTASEVEIGLVHVKIVIPVNIFAMRYFSFKLARDPAMSEDEVAQAMASEIAKGRPKPSGWYRVNATRMLTGGHKMTPSTKKGVQLESPGVSQHGDGVANGAVSSARDSVLHSKKAVVEFTAATCTVLENEGYVRIGVKRTGDLSKEIKIGIETIDGTAEATVDYKPVKQIITFGPEETTKEIFIDIVDDDVWEPDEFFYVRLFHHTLGSTEDDVTIGKLGINQVTIVNDDEPGKLEFNKPSYVIKESSNAASLEINRVHGADGEVAVTWKTHDMTARTQIEYAGGEGKVVFKHGETSKIISIEIFGIKDKQNEPNFQVELLNPTGCAEIGKISKTVVTLINDEEFDNMLKRIASKTKKNLDGLKLDAGSWRDQFVSALNVNGGHLEDATSVDYILHFITFFWKVLFACLPPPSMGGGWPTFLSSLLMIGLLTAIVSDLASIFGCLVGLSDYITAITFVAMGTSMPDTFASKSAAINEKWADSSIGNINGSNSVNVFLGLGLPWLLACVYWKAQGKEFHHPTGTLGLSVTIFTVGAILLIIMLVARRQFPIFGKAELGGPKTFKYLTGMIALVMWVLYVIVSSLQAQGYIDAF</sequence>
<evidence type="ECO:0000256" key="5">
    <source>
        <dbReference type="ARBA" id="ARBA00022475"/>
    </source>
</evidence>
<keyword evidence="6" id="KW-0109">Calcium transport</keyword>
<evidence type="ECO:0000256" key="4">
    <source>
        <dbReference type="ARBA" id="ARBA00022449"/>
    </source>
</evidence>
<evidence type="ECO:0000256" key="7">
    <source>
        <dbReference type="ARBA" id="ARBA00022692"/>
    </source>
</evidence>